<evidence type="ECO:0000256" key="1">
    <source>
        <dbReference type="ARBA" id="ARBA00022801"/>
    </source>
</evidence>
<evidence type="ECO:0000313" key="4">
    <source>
        <dbReference type="Proteomes" id="UP000317982"/>
    </source>
</evidence>
<organism evidence="3 4">
    <name type="scientific">Cryptosporangium phraense</name>
    <dbReference type="NCBI Taxonomy" id="2593070"/>
    <lineage>
        <taxon>Bacteria</taxon>
        <taxon>Bacillati</taxon>
        <taxon>Actinomycetota</taxon>
        <taxon>Actinomycetes</taxon>
        <taxon>Cryptosporangiales</taxon>
        <taxon>Cryptosporangiaceae</taxon>
        <taxon>Cryptosporangium</taxon>
    </lineage>
</organism>
<reference evidence="3 4" key="1">
    <citation type="submission" date="2019-07" db="EMBL/GenBank/DDBJ databases">
        <title>Cryptosporangium phraense sp. nov., isolated from plant litter.</title>
        <authorList>
            <person name="Suriyachadkun C."/>
        </authorList>
    </citation>
    <scope>NUCLEOTIDE SEQUENCE [LARGE SCALE GENOMIC DNA]</scope>
    <source>
        <strain evidence="3 4">A-T 5661</strain>
    </source>
</reference>
<dbReference type="OrthoDB" id="3189065at2"/>
<dbReference type="EMBL" id="VIRS01000029">
    <property type="protein sequence ID" value="TQS41173.1"/>
    <property type="molecule type" value="Genomic_DNA"/>
</dbReference>
<dbReference type="RefSeq" id="WP_142708422.1">
    <property type="nucleotide sequence ID" value="NZ_VIRS01000029.1"/>
</dbReference>
<dbReference type="SUPFAM" id="SSF51338">
    <property type="entry name" value="Composite domain of metallo-dependent hydrolases"/>
    <property type="match status" value="1"/>
</dbReference>
<dbReference type="InParanoid" id="A0A545AIN6"/>
<evidence type="ECO:0000313" key="3">
    <source>
        <dbReference type="EMBL" id="TQS41173.1"/>
    </source>
</evidence>
<dbReference type="InterPro" id="IPR011059">
    <property type="entry name" value="Metal-dep_hydrolase_composite"/>
</dbReference>
<dbReference type="InterPro" id="IPR006680">
    <property type="entry name" value="Amidohydro-rel"/>
</dbReference>
<dbReference type="GO" id="GO:0016810">
    <property type="term" value="F:hydrolase activity, acting on carbon-nitrogen (but not peptide) bonds"/>
    <property type="evidence" value="ECO:0007669"/>
    <property type="project" value="InterPro"/>
</dbReference>
<feature type="domain" description="Amidohydrolase-related" evidence="2">
    <location>
        <begin position="286"/>
        <end position="404"/>
    </location>
</feature>
<gene>
    <name evidence="3" type="ORF">FL583_31065</name>
</gene>
<dbReference type="InterPro" id="IPR050287">
    <property type="entry name" value="MTA/SAH_deaminase"/>
</dbReference>
<evidence type="ECO:0000259" key="2">
    <source>
        <dbReference type="Pfam" id="PF01979"/>
    </source>
</evidence>
<dbReference type="Gene3D" id="2.30.40.10">
    <property type="entry name" value="Urease, subunit C, domain 1"/>
    <property type="match status" value="1"/>
</dbReference>
<dbReference type="PANTHER" id="PTHR43794">
    <property type="entry name" value="AMINOHYDROLASE SSNA-RELATED"/>
    <property type="match status" value="1"/>
</dbReference>
<comment type="caution">
    <text evidence="3">The sequence shown here is derived from an EMBL/GenBank/DDBJ whole genome shotgun (WGS) entry which is preliminary data.</text>
</comment>
<dbReference type="Gene3D" id="3.20.20.140">
    <property type="entry name" value="Metal-dependent hydrolases"/>
    <property type="match status" value="1"/>
</dbReference>
<dbReference type="InterPro" id="IPR032466">
    <property type="entry name" value="Metal_Hydrolase"/>
</dbReference>
<sequence>MTDRHVPDEWTPGRTVVFTGASVITMDPAVGDFVGDVVVTGPTITAVGPGAGASAPAGALVVDATGTVITPGLVDGHVHAWEGALRGISPDSDIMAYLNLTHTTLAPLMTPDDVAIGERVTAVRAIEQGVTTIVDNSHNVRSLEHGQAVVGALREAGLRAVVAAGVGLGQPDAHLHRAVLDLRDSTADDPRIDVRLMELFPSVAGLTFAAENGLGLVAETIAGMGDLDAVMTPELLGPHVTLDHVLGLADAHWRAIADSGAAIALVPRSDPHYGLAVAGPVLTANRFGVQEAISTDNEFEYGSDLLGELRTLLITQRGQAYAAAQAGSADAPRPYGVRDALRAATVGGARAAGLDGTIGVLRPGAKADLTVFSLARLRPIASHLGAVASYAESQDVTAVVVDGVPRKWNGAVLGVDRDDLVRQAEASRDRLLKQVGVEVDGLRFSGALELPS</sequence>
<proteinExistence type="predicted"/>
<keyword evidence="4" id="KW-1185">Reference proteome</keyword>
<dbReference type="Proteomes" id="UP000317982">
    <property type="component" value="Unassembled WGS sequence"/>
</dbReference>
<dbReference type="AlphaFoldDB" id="A0A545AIN6"/>
<dbReference type="PANTHER" id="PTHR43794:SF11">
    <property type="entry name" value="AMIDOHYDROLASE-RELATED DOMAIN-CONTAINING PROTEIN"/>
    <property type="match status" value="1"/>
</dbReference>
<accession>A0A545AIN6</accession>
<keyword evidence="1 3" id="KW-0378">Hydrolase</keyword>
<name>A0A545AIN6_9ACTN</name>
<protein>
    <submittedName>
        <fullName evidence="3">Amidohydrolase family protein</fullName>
    </submittedName>
</protein>
<dbReference type="Pfam" id="PF01979">
    <property type="entry name" value="Amidohydro_1"/>
    <property type="match status" value="2"/>
</dbReference>
<dbReference type="SUPFAM" id="SSF51556">
    <property type="entry name" value="Metallo-dependent hydrolases"/>
    <property type="match status" value="1"/>
</dbReference>
<feature type="domain" description="Amidohydrolase-related" evidence="2">
    <location>
        <begin position="68"/>
        <end position="164"/>
    </location>
</feature>